<dbReference type="PANTHER" id="PTHR22880:SF225">
    <property type="entry name" value="BROMODOMAIN-CONTAINING PROTEIN BET-1-RELATED"/>
    <property type="match status" value="1"/>
</dbReference>
<gene>
    <name evidence="4" type="ORF">RCL2_001511000</name>
</gene>
<dbReference type="PROSITE" id="PS50014">
    <property type="entry name" value="BROMODOMAIN_2"/>
    <property type="match status" value="1"/>
</dbReference>
<accession>A0A8H3QPD7</accession>
<reference evidence="4" key="1">
    <citation type="submission" date="2019-10" db="EMBL/GenBank/DDBJ databases">
        <title>Conservation and host-specific expression of non-tandemly repeated heterogenous ribosome RNA gene in arbuscular mycorrhizal fungi.</title>
        <authorList>
            <person name="Maeda T."/>
            <person name="Kobayashi Y."/>
            <person name="Nakagawa T."/>
            <person name="Ezawa T."/>
            <person name="Yamaguchi K."/>
            <person name="Bino T."/>
            <person name="Nishimoto Y."/>
            <person name="Shigenobu S."/>
            <person name="Kawaguchi M."/>
        </authorList>
    </citation>
    <scope>NUCLEOTIDE SEQUENCE</scope>
    <source>
        <strain evidence="4">HR1</strain>
    </source>
</reference>
<dbReference type="InterPro" id="IPR050935">
    <property type="entry name" value="Bromo_chromatin_reader"/>
</dbReference>
<dbReference type="GO" id="GO:0006338">
    <property type="term" value="P:chromatin remodeling"/>
    <property type="evidence" value="ECO:0007669"/>
    <property type="project" value="TreeGrafter"/>
</dbReference>
<dbReference type="Pfam" id="PF00439">
    <property type="entry name" value="Bromodomain"/>
    <property type="match status" value="1"/>
</dbReference>
<dbReference type="InterPro" id="IPR001487">
    <property type="entry name" value="Bromodomain"/>
</dbReference>
<evidence type="ECO:0000313" key="4">
    <source>
        <dbReference type="EMBL" id="GES88145.1"/>
    </source>
</evidence>
<keyword evidence="1 2" id="KW-0103">Bromodomain</keyword>
<evidence type="ECO:0000256" key="1">
    <source>
        <dbReference type="ARBA" id="ARBA00023117"/>
    </source>
</evidence>
<dbReference type="GO" id="GO:0005634">
    <property type="term" value="C:nucleus"/>
    <property type="evidence" value="ECO:0007669"/>
    <property type="project" value="TreeGrafter"/>
</dbReference>
<dbReference type="InterPro" id="IPR036427">
    <property type="entry name" value="Bromodomain-like_sf"/>
</dbReference>
<feature type="domain" description="Bromo" evidence="3">
    <location>
        <begin position="143"/>
        <end position="191"/>
    </location>
</feature>
<dbReference type="SMART" id="SM00297">
    <property type="entry name" value="BROMO"/>
    <property type="match status" value="1"/>
</dbReference>
<dbReference type="EMBL" id="BLAL01000176">
    <property type="protein sequence ID" value="GES88145.1"/>
    <property type="molecule type" value="Genomic_DNA"/>
</dbReference>
<dbReference type="PRINTS" id="PR00503">
    <property type="entry name" value="BROMODOMAIN"/>
</dbReference>
<proteinExistence type="predicted"/>
<name>A0A8H3QPD7_9GLOM</name>
<dbReference type="OrthoDB" id="21449at2759"/>
<protein>
    <recommendedName>
        <fullName evidence="3">Bromo domain-containing protein</fullName>
    </recommendedName>
</protein>
<sequence length="502" mass="58238">MNSDNYPGQNVLISYLKHNKPSYYGFLINHHDDIFASISTSNLKDLDSIWIARFIREGKDLPGLYDKVISEHSRCANKIQIFWKDIIQKFEKENLVSTITVKIPTTKDTSNAITNFCYSILHELENKSDIKPFYKCNENSNNKVIRNPMDLFTICSKLDNEVYTNINEFEKDMHLIFRNCYTHNDMDSKIYHLGEELESDFIKMWAEKTQKEELKKMQNNGTAKVLTEKNMNQQKIELKRVQDNNVDLFTDHIAKQFQILEQNKDDLVFRNVVSDAFCATLAYKNLVTGNIIPFIKNLKISLISRSQMSLFSADEAVLQAIVEGLLPRKYRIPELFLVMDGKKQKGSGRFGYSDIFVVKGTGDNNISLELKYVSLVGLIKKQKDEYGANDLEDLDKTLEKEDEELLFSRPYSFWSKEHNKIRQIAISEMLENGINQLRSYMNVIAKGKTTDYSSSGIIDKRVKITKSNPNKLKGFVILVIGFRRILWRPVEEVISNYSYYKV</sequence>
<dbReference type="Proteomes" id="UP000615446">
    <property type="component" value="Unassembled WGS sequence"/>
</dbReference>
<dbReference type="SUPFAM" id="SSF47370">
    <property type="entry name" value="Bromodomain"/>
    <property type="match status" value="1"/>
</dbReference>
<dbReference type="GO" id="GO:0000785">
    <property type="term" value="C:chromatin"/>
    <property type="evidence" value="ECO:0007669"/>
    <property type="project" value="TreeGrafter"/>
</dbReference>
<comment type="caution">
    <text evidence="4">The sequence shown here is derived from an EMBL/GenBank/DDBJ whole genome shotgun (WGS) entry which is preliminary data.</text>
</comment>
<organism evidence="4 5">
    <name type="scientific">Rhizophagus clarus</name>
    <dbReference type="NCBI Taxonomy" id="94130"/>
    <lineage>
        <taxon>Eukaryota</taxon>
        <taxon>Fungi</taxon>
        <taxon>Fungi incertae sedis</taxon>
        <taxon>Mucoromycota</taxon>
        <taxon>Glomeromycotina</taxon>
        <taxon>Glomeromycetes</taxon>
        <taxon>Glomerales</taxon>
        <taxon>Glomeraceae</taxon>
        <taxon>Rhizophagus</taxon>
    </lineage>
</organism>
<dbReference type="Gene3D" id="1.20.920.10">
    <property type="entry name" value="Bromodomain-like"/>
    <property type="match status" value="1"/>
</dbReference>
<evidence type="ECO:0000256" key="2">
    <source>
        <dbReference type="PROSITE-ProRule" id="PRU00035"/>
    </source>
</evidence>
<dbReference type="PANTHER" id="PTHR22880">
    <property type="entry name" value="FALZ-RELATED BROMODOMAIN-CONTAINING PROTEINS"/>
    <property type="match status" value="1"/>
</dbReference>
<dbReference type="GO" id="GO:0006355">
    <property type="term" value="P:regulation of DNA-templated transcription"/>
    <property type="evidence" value="ECO:0007669"/>
    <property type="project" value="TreeGrafter"/>
</dbReference>
<dbReference type="AlphaFoldDB" id="A0A8H3QPD7"/>
<evidence type="ECO:0000313" key="5">
    <source>
        <dbReference type="Proteomes" id="UP000615446"/>
    </source>
</evidence>
<evidence type="ECO:0000259" key="3">
    <source>
        <dbReference type="PROSITE" id="PS50014"/>
    </source>
</evidence>